<evidence type="ECO:0000313" key="13">
    <source>
        <dbReference type="EMBL" id="CAG9122702.1"/>
    </source>
</evidence>
<dbReference type="Proteomes" id="UP000582659">
    <property type="component" value="Unassembled WGS sequence"/>
</dbReference>
<evidence type="ECO:0000256" key="9">
    <source>
        <dbReference type="SAM" id="Coils"/>
    </source>
</evidence>
<evidence type="ECO:0000313" key="14">
    <source>
        <dbReference type="Proteomes" id="UP000095284"/>
    </source>
</evidence>
<feature type="transmembrane region" description="Helical" evidence="11">
    <location>
        <begin position="355"/>
        <end position="374"/>
    </location>
</feature>
<evidence type="ECO:0000256" key="11">
    <source>
        <dbReference type="SAM" id="Phobius"/>
    </source>
</evidence>
<evidence type="ECO:0000256" key="5">
    <source>
        <dbReference type="ARBA" id="ARBA00022927"/>
    </source>
</evidence>
<dbReference type="GO" id="GO:0005783">
    <property type="term" value="C:endoplasmic reticulum"/>
    <property type="evidence" value="ECO:0007669"/>
    <property type="project" value="TreeGrafter"/>
</dbReference>
<evidence type="ECO:0000256" key="8">
    <source>
        <dbReference type="ARBA" id="ARBA00023136"/>
    </source>
</evidence>
<dbReference type="Gene3D" id="1.20.5.110">
    <property type="match status" value="1"/>
</dbReference>
<proteinExistence type="inferred from homology"/>
<dbReference type="AlphaFoldDB" id="A0A1I7RT03"/>
<keyword evidence="6 11" id="KW-1133">Transmembrane helix</keyword>
<dbReference type="SUPFAM" id="SSF58038">
    <property type="entry name" value="SNARE fusion complex"/>
    <property type="match status" value="1"/>
</dbReference>
<dbReference type="eggNOG" id="KOG3894">
    <property type="taxonomic scope" value="Eukaryota"/>
</dbReference>
<dbReference type="PANTHER" id="PTHR15959:SF0">
    <property type="entry name" value="SYNTAXIN-18"/>
    <property type="match status" value="1"/>
</dbReference>
<comment type="subcellular location">
    <subcellularLocation>
        <location evidence="1">Membrane</location>
        <topology evidence="1">Single-pass type IV membrane protein</topology>
    </subcellularLocation>
</comment>
<evidence type="ECO:0000256" key="7">
    <source>
        <dbReference type="ARBA" id="ARBA00023054"/>
    </source>
</evidence>
<evidence type="ECO:0000313" key="15">
    <source>
        <dbReference type="Proteomes" id="UP000659654"/>
    </source>
</evidence>
<feature type="region of interest" description="Disordered" evidence="10">
    <location>
        <begin position="235"/>
        <end position="261"/>
    </location>
</feature>
<evidence type="ECO:0000256" key="4">
    <source>
        <dbReference type="ARBA" id="ARBA00022692"/>
    </source>
</evidence>
<dbReference type="Proteomes" id="UP000095284">
    <property type="component" value="Unplaced"/>
</dbReference>
<dbReference type="GO" id="GO:0031201">
    <property type="term" value="C:SNARE complex"/>
    <property type="evidence" value="ECO:0007669"/>
    <property type="project" value="TreeGrafter"/>
</dbReference>
<keyword evidence="8 11" id="KW-0472">Membrane</keyword>
<dbReference type="PANTHER" id="PTHR15959">
    <property type="entry name" value="SYNTAXIN-18"/>
    <property type="match status" value="1"/>
</dbReference>
<evidence type="ECO:0000256" key="10">
    <source>
        <dbReference type="SAM" id="MobiDB-lite"/>
    </source>
</evidence>
<evidence type="ECO:0000313" key="16">
    <source>
        <dbReference type="WBParaSite" id="BXY_0385700.1"/>
    </source>
</evidence>
<evidence type="ECO:0000256" key="1">
    <source>
        <dbReference type="ARBA" id="ARBA00004211"/>
    </source>
</evidence>
<name>A0A1I7RT03_BURXY</name>
<evidence type="ECO:0000313" key="12">
    <source>
        <dbReference type="EMBL" id="CAD5231490.1"/>
    </source>
</evidence>
<protein>
    <submittedName>
        <fullName evidence="12">(pine wood nematode) hypothetical protein</fullName>
    </submittedName>
</protein>
<reference evidence="16" key="1">
    <citation type="submission" date="2016-11" db="UniProtKB">
        <authorList>
            <consortium name="WormBaseParasite"/>
        </authorList>
    </citation>
    <scope>IDENTIFICATION</scope>
</reference>
<dbReference type="EMBL" id="CAJFDI010000005">
    <property type="protein sequence ID" value="CAD5231490.1"/>
    <property type="molecule type" value="Genomic_DNA"/>
</dbReference>
<evidence type="ECO:0000256" key="6">
    <source>
        <dbReference type="ARBA" id="ARBA00022989"/>
    </source>
</evidence>
<gene>
    <name evidence="12" type="ORF">BXYJ_LOCUS11586</name>
</gene>
<keyword evidence="4 11" id="KW-0812">Transmembrane</keyword>
<keyword evidence="5" id="KW-0653">Protein transport</keyword>
<dbReference type="OrthoDB" id="342981at2759"/>
<keyword evidence="3" id="KW-0813">Transport</keyword>
<organism evidence="14 16">
    <name type="scientific">Bursaphelenchus xylophilus</name>
    <name type="common">Pinewood nematode worm</name>
    <name type="synonym">Aphelenchoides xylophilus</name>
    <dbReference type="NCBI Taxonomy" id="6326"/>
    <lineage>
        <taxon>Eukaryota</taxon>
        <taxon>Metazoa</taxon>
        <taxon>Ecdysozoa</taxon>
        <taxon>Nematoda</taxon>
        <taxon>Chromadorea</taxon>
        <taxon>Rhabditida</taxon>
        <taxon>Tylenchina</taxon>
        <taxon>Tylenchomorpha</taxon>
        <taxon>Aphelenchoidea</taxon>
        <taxon>Aphelenchoididae</taxon>
        <taxon>Bursaphelenchus</taxon>
    </lineage>
</organism>
<sequence>MDIDIPVTDNTALFKARIKMLKMKGSSQRTLSEDQEVKVANSEHFELYAAHSRQIGQHIRELRDLVLEKRKTYLLSTVNVYGHDNFMSDSDRRQCDEDTETAMRQCSKLIRNLEVQVESDETLRRTDEYPHLKAITFLLSVYLENVCRIVAELRALQLKKTQHLGKICRLGNLVEKFNPQIERLRNENEKKKIELQQKKDRLTERLAMKNKQNLESGQVDDNIFISEPVEENFGLRQRKEEKKQNESFTTGINYEEEDKENQDIHHQVDPVVMAQLIVENDRIYEKFTQRTNEIELIESQFAEVQKLQRTFAEKVVEQERDIEIIHDKTIYTLENLDQANEFIREAIKNSASRRVIALFCLIVLTLTLLFLDWYNA</sequence>
<keyword evidence="15" id="KW-1185">Reference proteome</keyword>
<evidence type="ECO:0000256" key="3">
    <source>
        <dbReference type="ARBA" id="ARBA00022448"/>
    </source>
</evidence>
<keyword evidence="7 9" id="KW-0175">Coiled coil</keyword>
<dbReference type="WBParaSite" id="BXY_0385700.1">
    <property type="protein sequence ID" value="BXY_0385700.1"/>
    <property type="gene ID" value="BXY_0385700"/>
</dbReference>
<evidence type="ECO:0000256" key="2">
    <source>
        <dbReference type="ARBA" id="ARBA00009063"/>
    </source>
</evidence>
<feature type="coiled-coil region" evidence="9">
    <location>
        <begin position="181"/>
        <end position="212"/>
    </location>
</feature>
<comment type="similarity">
    <text evidence="2">Belongs to the syntaxin family.</text>
</comment>
<dbReference type="Proteomes" id="UP000659654">
    <property type="component" value="Unassembled WGS sequence"/>
</dbReference>
<accession>A0A1I7RT03</accession>
<dbReference type="EMBL" id="CAJFCV020000005">
    <property type="protein sequence ID" value="CAG9122702.1"/>
    <property type="molecule type" value="Genomic_DNA"/>
</dbReference>
<dbReference type="SMR" id="A0A1I7RT03"/>
<reference evidence="13" key="2">
    <citation type="submission" date="2020-08" db="EMBL/GenBank/DDBJ databases">
        <authorList>
            <person name="Kikuchi T."/>
        </authorList>
    </citation>
    <scope>NUCLEOTIDE SEQUENCE</scope>
    <source>
        <strain evidence="12">Ka4C1</strain>
    </source>
</reference>
<dbReference type="GO" id="GO:0015031">
    <property type="term" value="P:protein transport"/>
    <property type="evidence" value="ECO:0007669"/>
    <property type="project" value="UniProtKB-KW"/>
</dbReference>
<dbReference type="GO" id="GO:0006890">
    <property type="term" value="P:retrograde vesicle-mediated transport, Golgi to endoplasmic reticulum"/>
    <property type="evidence" value="ECO:0007669"/>
    <property type="project" value="TreeGrafter"/>
</dbReference>